<dbReference type="InParanoid" id="W7XK02"/>
<keyword evidence="2" id="KW-1185">Reference proteome</keyword>
<dbReference type="AlphaFoldDB" id="W7XK02"/>
<dbReference type="Proteomes" id="UP000009168">
    <property type="component" value="Unassembled WGS sequence"/>
</dbReference>
<name>W7XK02_TETTS</name>
<protein>
    <submittedName>
        <fullName evidence="1">Uncharacterized protein</fullName>
    </submittedName>
</protein>
<dbReference type="RefSeq" id="XP_012652964.1">
    <property type="nucleotide sequence ID" value="XM_012797510.1"/>
</dbReference>
<evidence type="ECO:0000313" key="1">
    <source>
        <dbReference type="EMBL" id="EWS74479.1"/>
    </source>
</evidence>
<dbReference type="EMBL" id="GG662706">
    <property type="protein sequence ID" value="EWS74479.1"/>
    <property type="molecule type" value="Genomic_DNA"/>
</dbReference>
<reference evidence="2" key="1">
    <citation type="journal article" date="2006" name="PLoS Biol.">
        <title>Macronuclear genome sequence of the ciliate Tetrahymena thermophila, a model eukaryote.</title>
        <authorList>
            <person name="Eisen J.A."/>
            <person name="Coyne R.S."/>
            <person name="Wu M."/>
            <person name="Wu D."/>
            <person name="Thiagarajan M."/>
            <person name="Wortman J.R."/>
            <person name="Badger J.H."/>
            <person name="Ren Q."/>
            <person name="Amedeo P."/>
            <person name="Jones K.M."/>
            <person name="Tallon L.J."/>
            <person name="Delcher A.L."/>
            <person name="Salzberg S.L."/>
            <person name="Silva J.C."/>
            <person name="Haas B.J."/>
            <person name="Majoros W.H."/>
            <person name="Farzad M."/>
            <person name="Carlton J.M."/>
            <person name="Smith R.K. Jr."/>
            <person name="Garg J."/>
            <person name="Pearlman R.E."/>
            <person name="Karrer K.M."/>
            <person name="Sun L."/>
            <person name="Manning G."/>
            <person name="Elde N.C."/>
            <person name="Turkewitz A.P."/>
            <person name="Asai D.J."/>
            <person name="Wilkes D.E."/>
            <person name="Wang Y."/>
            <person name="Cai H."/>
            <person name="Collins K."/>
            <person name="Stewart B.A."/>
            <person name="Lee S.R."/>
            <person name="Wilamowska K."/>
            <person name="Weinberg Z."/>
            <person name="Ruzzo W.L."/>
            <person name="Wloga D."/>
            <person name="Gaertig J."/>
            <person name="Frankel J."/>
            <person name="Tsao C.-C."/>
            <person name="Gorovsky M.A."/>
            <person name="Keeling P.J."/>
            <person name="Waller R.F."/>
            <person name="Patron N.J."/>
            <person name="Cherry J.M."/>
            <person name="Stover N.A."/>
            <person name="Krieger C.J."/>
            <person name="del Toro C."/>
            <person name="Ryder H.F."/>
            <person name="Williamson S.C."/>
            <person name="Barbeau R.A."/>
            <person name="Hamilton E.P."/>
            <person name="Orias E."/>
        </authorList>
    </citation>
    <scope>NUCLEOTIDE SEQUENCE [LARGE SCALE GENOMIC DNA]</scope>
    <source>
        <strain evidence="2">SB210</strain>
    </source>
</reference>
<gene>
    <name evidence="1" type="ORF">TTHERM_000377389</name>
</gene>
<organism evidence="1 2">
    <name type="scientific">Tetrahymena thermophila (strain SB210)</name>
    <dbReference type="NCBI Taxonomy" id="312017"/>
    <lineage>
        <taxon>Eukaryota</taxon>
        <taxon>Sar</taxon>
        <taxon>Alveolata</taxon>
        <taxon>Ciliophora</taxon>
        <taxon>Intramacronucleata</taxon>
        <taxon>Oligohymenophorea</taxon>
        <taxon>Hymenostomatida</taxon>
        <taxon>Tetrahymenina</taxon>
        <taxon>Tetrahymenidae</taxon>
        <taxon>Tetrahymena</taxon>
    </lineage>
</organism>
<dbReference type="KEGG" id="tet:TTHERM_000377389"/>
<dbReference type="GeneID" id="24438657"/>
<evidence type="ECO:0000313" key="2">
    <source>
        <dbReference type="Proteomes" id="UP000009168"/>
    </source>
</evidence>
<accession>W7XK02</accession>
<sequence>MDIITKNNLFQILSIIYIDHQNFRKSLTQIQKYFKICYTCEDLNQEYARIKQYQKGWIQKNHQLAQKN</sequence>
<proteinExistence type="predicted"/>